<sequence length="455" mass="49291">MRANSLRVRLLVGGALWILLALILTGMAILYLFVATVERTVRADLEAGAALLTALIDPLAVGVQLTGQPPDPRYDLPLSGFYWQIGTAEESGGKDVIRSRSLWDSTIPYDPPPKPLGPVHFIGAGPKGQSLSAMALDVKFQVEGGPRAYRIIVAQDRAVLDESIARFGRDMVIALLVLGLALVVAAIAQVSLGLRPLRALRRDVETVRRGDSPALDAGYPAEVQPLVREMNALLASQQRLIEFARRRAADLAHGLKTPLAVLGTVSDQFRALGDGKNADLIDDLASEMGERIDYQLRLSRLRQRGRGQMLDTGLEEVLARIVAVVSRTARGEPLSWQVDCDEGLRLDIDRNDLVELLGILLENAAEWAAREVRILCRREGELARLLISDDSGKLTAADLDALSSVPLRLDQRSRGGNGLGLGIAQEIVALNGGRMDFALSSRNGLQVEIRLPLAA</sequence>
<dbReference type="Proteomes" id="UP000229314">
    <property type="component" value="Plasmid pTT13-3"/>
</dbReference>
<organism evidence="13 14">
    <name type="scientific">Paracoccus yeei</name>
    <dbReference type="NCBI Taxonomy" id="147645"/>
    <lineage>
        <taxon>Bacteria</taxon>
        <taxon>Pseudomonadati</taxon>
        <taxon>Pseudomonadota</taxon>
        <taxon>Alphaproteobacteria</taxon>
        <taxon>Rhodobacterales</taxon>
        <taxon>Paracoccaceae</taxon>
        <taxon>Paracoccus</taxon>
    </lineage>
</organism>
<evidence type="ECO:0000313" key="14">
    <source>
        <dbReference type="Proteomes" id="UP000229314"/>
    </source>
</evidence>
<geneLocation type="plasmid" evidence="14">
    <name>ptt13-3</name>
</geneLocation>
<comment type="subcellular location">
    <subcellularLocation>
        <location evidence="2">Membrane</location>
    </subcellularLocation>
</comment>
<dbReference type="InterPro" id="IPR005467">
    <property type="entry name" value="His_kinase_dom"/>
</dbReference>
<dbReference type="EC" id="2.7.13.3" evidence="3"/>
<dbReference type="EMBL" id="CP024425">
    <property type="protein sequence ID" value="ATQ58315.1"/>
    <property type="molecule type" value="Genomic_DNA"/>
</dbReference>
<dbReference type="PANTHER" id="PTHR45436">
    <property type="entry name" value="SENSOR HISTIDINE KINASE YKOH"/>
    <property type="match status" value="1"/>
</dbReference>
<evidence type="ECO:0000259" key="11">
    <source>
        <dbReference type="PROSITE" id="PS50109"/>
    </source>
</evidence>
<dbReference type="InterPro" id="IPR003594">
    <property type="entry name" value="HATPase_dom"/>
</dbReference>
<feature type="transmembrane region" description="Helical" evidence="10">
    <location>
        <begin position="12"/>
        <end position="34"/>
    </location>
</feature>
<keyword evidence="7" id="KW-0418">Kinase</keyword>
<keyword evidence="5" id="KW-0808">Transferase</keyword>
<dbReference type="SUPFAM" id="SSF55874">
    <property type="entry name" value="ATPase domain of HSP90 chaperone/DNA topoisomerase II/histidine kinase"/>
    <property type="match status" value="1"/>
</dbReference>
<dbReference type="PANTHER" id="PTHR45436:SF5">
    <property type="entry name" value="SENSOR HISTIDINE KINASE TRCS"/>
    <property type="match status" value="1"/>
</dbReference>
<evidence type="ECO:0000256" key="1">
    <source>
        <dbReference type="ARBA" id="ARBA00000085"/>
    </source>
</evidence>
<dbReference type="SUPFAM" id="SSF47384">
    <property type="entry name" value="Homodimeric domain of signal transducing histidine kinase"/>
    <property type="match status" value="1"/>
</dbReference>
<evidence type="ECO:0000313" key="13">
    <source>
        <dbReference type="EMBL" id="ATQ58315.1"/>
    </source>
</evidence>
<keyword evidence="8 10" id="KW-1133">Transmembrane helix</keyword>
<dbReference type="PROSITE" id="PS50885">
    <property type="entry name" value="HAMP"/>
    <property type="match status" value="1"/>
</dbReference>
<dbReference type="Pfam" id="PF02518">
    <property type="entry name" value="HATPase_c"/>
    <property type="match status" value="1"/>
</dbReference>
<dbReference type="AlphaFoldDB" id="A0A2D2C733"/>
<keyword evidence="4" id="KW-0597">Phosphoprotein</keyword>
<feature type="domain" description="HAMP" evidence="12">
    <location>
        <begin position="191"/>
        <end position="242"/>
    </location>
</feature>
<feature type="transmembrane region" description="Helical" evidence="10">
    <location>
        <begin position="171"/>
        <end position="192"/>
    </location>
</feature>
<evidence type="ECO:0000256" key="8">
    <source>
        <dbReference type="ARBA" id="ARBA00022989"/>
    </source>
</evidence>
<evidence type="ECO:0000256" key="5">
    <source>
        <dbReference type="ARBA" id="ARBA00022679"/>
    </source>
</evidence>
<dbReference type="InterPro" id="IPR036097">
    <property type="entry name" value="HisK_dim/P_sf"/>
</dbReference>
<protein>
    <recommendedName>
        <fullName evidence="3">histidine kinase</fullName>
        <ecNumber evidence="3">2.7.13.3</ecNumber>
    </recommendedName>
</protein>
<dbReference type="InterPro" id="IPR050428">
    <property type="entry name" value="TCS_sensor_his_kinase"/>
</dbReference>
<proteinExistence type="predicted"/>
<evidence type="ECO:0000256" key="6">
    <source>
        <dbReference type="ARBA" id="ARBA00022692"/>
    </source>
</evidence>
<keyword evidence="10" id="KW-0472">Membrane</keyword>
<keyword evidence="13" id="KW-0614">Plasmid</keyword>
<dbReference type="SMART" id="SM00387">
    <property type="entry name" value="HATPase_c"/>
    <property type="match status" value="1"/>
</dbReference>
<keyword evidence="9" id="KW-0902">Two-component regulatory system</keyword>
<comment type="catalytic activity">
    <reaction evidence="1">
        <text>ATP + protein L-histidine = ADP + protein N-phospho-L-histidine.</text>
        <dbReference type="EC" id="2.7.13.3"/>
    </reaction>
</comment>
<dbReference type="Gene3D" id="3.30.565.10">
    <property type="entry name" value="Histidine kinase-like ATPase, C-terminal domain"/>
    <property type="match status" value="1"/>
</dbReference>
<evidence type="ECO:0000256" key="9">
    <source>
        <dbReference type="ARBA" id="ARBA00023012"/>
    </source>
</evidence>
<dbReference type="Gene3D" id="1.10.287.130">
    <property type="match status" value="1"/>
</dbReference>
<evidence type="ECO:0000256" key="7">
    <source>
        <dbReference type="ARBA" id="ARBA00022777"/>
    </source>
</evidence>
<keyword evidence="6 10" id="KW-0812">Transmembrane</keyword>
<reference evidence="13 14" key="1">
    <citation type="submission" date="2017-10" db="EMBL/GenBank/DDBJ databases">
        <title>Complete genome sequence of Paracoccus yeei TT13 isolated from human skin.</title>
        <authorList>
            <person name="Lee K."/>
            <person name="Lim J.Y."/>
            <person name="Hwang I."/>
        </authorList>
    </citation>
    <scope>NUCLEOTIDE SEQUENCE [LARGE SCALE GENOMIC DNA]</scope>
    <source>
        <strain evidence="13 14">TT13</strain>
        <plasmid evidence="14">Plasmid ptt13-3</plasmid>
    </source>
</reference>
<evidence type="ECO:0000256" key="2">
    <source>
        <dbReference type="ARBA" id="ARBA00004370"/>
    </source>
</evidence>
<dbReference type="InterPro" id="IPR003660">
    <property type="entry name" value="HAMP_dom"/>
</dbReference>
<accession>A0A2D2C733</accession>
<evidence type="ECO:0000259" key="12">
    <source>
        <dbReference type="PROSITE" id="PS50885"/>
    </source>
</evidence>
<dbReference type="PROSITE" id="PS50109">
    <property type="entry name" value="HIS_KIN"/>
    <property type="match status" value="1"/>
</dbReference>
<dbReference type="InterPro" id="IPR036890">
    <property type="entry name" value="HATPase_C_sf"/>
</dbReference>
<feature type="domain" description="Histidine kinase" evidence="11">
    <location>
        <begin position="250"/>
        <end position="455"/>
    </location>
</feature>
<name>A0A2D2C733_9RHOB</name>
<evidence type="ECO:0000256" key="10">
    <source>
        <dbReference type="SAM" id="Phobius"/>
    </source>
</evidence>
<gene>
    <name evidence="13" type="ORF">PYTT13_21075</name>
</gene>
<dbReference type="GO" id="GO:0000155">
    <property type="term" value="F:phosphorelay sensor kinase activity"/>
    <property type="evidence" value="ECO:0007669"/>
    <property type="project" value="InterPro"/>
</dbReference>
<evidence type="ECO:0000256" key="3">
    <source>
        <dbReference type="ARBA" id="ARBA00012438"/>
    </source>
</evidence>
<dbReference type="GO" id="GO:0005886">
    <property type="term" value="C:plasma membrane"/>
    <property type="evidence" value="ECO:0007669"/>
    <property type="project" value="TreeGrafter"/>
</dbReference>
<evidence type="ECO:0000256" key="4">
    <source>
        <dbReference type="ARBA" id="ARBA00022553"/>
    </source>
</evidence>